<organism evidence="2 3">
    <name type="scientific">Chlamydomonas eustigma</name>
    <dbReference type="NCBI Taxonomy" id="1157962"/>
    <lineage>
        <taxon>Eukaryota</taxon>
        <taxon>Viridiplantae</taxon>
        <taxon>Chlorophyta</taxon>
        <taxon>core chlorophytes</taxon>
        <taxon>Chlorophyceae</taxon>
        <taxon>CS clade</taxon>
        <taxon>Chlamydomonadales</taxon>
        <taxon>Chlamydomonadaceae</taxon>
        <taxon>Chlamydomonas</taxon>
    </lineage>
</organism>
<comment type="caution">
    <text evidence="2">The sequence shown here is derived from an EMBL/GenBank/DDBJ whole genome shotgun (WGS) entry which is preliminary data.</text>
</comment>
<gene>
    <name evidence="2" type="ORF">CEUSTIGMA_g2577.t1</name>
</gene>
<evidence type="ECO:0000256" key="1">
    <source>
        <dbReference type="SAM" id="MobiDB-lite"/>
    </source>
</evidence>
<keyword evidence="3" id="KW-1185">Reference proteome</keyword>
<name>A0A250WWA5_9CHLO</name>
<proteinExistence type="predicted"/>
<dbReference type="Proteomes" id="UP000232323">
    <property type="component" value="Unassembled WGS sequence"/>
</dbReference>
<evidence type="ECO:0000313" key="2">
    <source>
        <dbReference type="EMBL" id="GAX75133.1"/>
    </source>
</evidence>
<feature type="compositionally biased region" description="Gly residues" evidence="1">
    <location>
        <begin position="218"/>
        <end position="232"/>
    </location>
</feature>
<reference evidence="2 3" key="1">
    <citation type="submission" date="2017-08" db="EMBL/GenBank/DDBJ databases">
        <title>Acidophilic green algal genome provides insights into adaptation to an acidic environment.</title>
        <authorList>
            <person name="Hirooka S."/>
            <person name="Hirose Y."/>
            <person name="Kanesaki Y."/>
            <person name="Higuchi S."/>
            <person name="Fujiwara T."/>
            <person name="Onuma R."/>
            <person name="Era A."/>
            <person name="Ohbayashi R."/>
            <person name="Uzuka A."/>
            <person name="Nozaki H."/>
            <person name="Yoshikawa H."/>
            <person name="Miyagishima S.Y."/>
        </authorList>
    </citation>
    <scope>NUCLEOTIDE SEQUENCE [LARGE SCALE GENOMIC DNA]</scope>
    <source>
        <strain evidence="2 3">NIES-2499</strain>
    </source>
</reference>
<feature type="compositionally biased region" description="Polar residues" evidence="1">
    <location>
        <begin position="249"/>
        <end position="270"/>
    </location>
</feature>
<evidence type="ECO:0000313" key="3">
    <source>
        <dbReference type="Proteomes" id="UP000232323"/>
    </source>
</evidence>
<protein>
    <submittedName>
        <fullName evidence="2">Uncharacterized protein</fullName>
    </submittedName>
</protein>
<sequence length="424" mass="46451">MSNFFETKTGRPFSAEEVVQAIQSKIVKCGLDVDDFARQLKDIANSVDPKRCRCELIKDGPRRGTWDMFCYFKDRSECYRTPRQVAEFFGISLPRTQKNAGRTGSRFQNVHLVKAINSNVGMEVVCGNLRARLVSANLGGLTFELLDEYGKPTGDMLPPSQLAKRSSLAHQNNAWKSIKVDGITLDSWVTRLLDDIEEQQGRMGGSGGHWANKDMHGQGAGDRGPGSSGYQGSGSDMQGYKQKQQQKQYRWQDSSGDLEQSMDSHSNDTPSENDDGFFSRAGDRSHDVVDFVGASTSSGLNLLTKVLDQEKQSESINVLHPPNMETALAEKKEGCTAGSKGPFQDLTVTVVGVPATALSQDPKLQEALDTIGNLLEEKRCLESRLLEMQSLLIQIFCSTKQGLERLGIPGNGNVGHEGGPAIMP</sequence>
<feature type="compositionally biased region" description="Low complexity" evidence="1">
    <location>
        <begin position="233"/>
        <end position="248"/>
    </location>
</feature>
<accession>A0A250WWA5</accession>
<dbReference type="EMBL" id="BEGY01000010">
    <property type="protein sequence ID" value="GAX75133.1"/>
    <property type="molecule type" value="Genomic_DNA"/>
</dbReference>
<dbReference type="OrthoDB" id="10630300at2759"/>
<dbReference type="AlphaFoldDB" id="A0A250WWA5"/>
<feature type="region of interest" description="Disordered" evidence="1">
    <location>
        <begin position="200"/>
        <end position="281"/>
    </location>
</feature>